<dbReference type="Gene3D" id="1.20.1250.20">
    <property type="entry name" value="MFS general substrate transporter like domains"/>
    <property type="match status" value="1"/>
</dbReference>
<keyword evidence="1 4" id="KW-0812">Transmembrane</keyword>
<dbReference type="PANTHER" id="PTHR11360">
    <property type="entry name" value="MONOCARBOXYLATE TRANSPORTER"/>
    <property type="match status" value="1"/>
</dbReference>
<evidence type="ECO:0000256" key="2">
    <source>
        <dbReference type="ARBA" id="ARBA00022989"/>
    </source>
</evidence>
<comment type="caution">
    <text evidence="6">The sequence shown here is derived from an EMBL/GenBank/DDBJ whole genome shotgun (WGS) entry which is preliminary data.</text>
</comment>
<feature type="domain" description="Major facilitator superfamily (MFS) profile" evidence="5">
    <location>
        <begin position="13"/>
        <end position="406"/>
    </location>
</feature>
<feature type="transmembrane region" description="Helical" evidence="4">
    <location>
        <begin position="310"/>
        <end position="335"/>
    </location>
</feature>
<evidence type="ECO:0000313" key="6">
    <source>
        <dbReference type="EMBL" id="MEJ8476076.1"/>
    </source>
</evidence>
<feature type="transmembrane region" description="Helical" evidence="4">
    <location>
        <begin position="220"/>
        <end position="243"/>
    </location>
</feature>
<feature type="transmembrane region" description="Helical" evidence="4">
    <location>
        <begin position="347"/>
        <end position="367"/>
    </location>
</feature>
<keyword evidence="2 4" id="KW-1133">Transmembrane helix</keyword>
<dbReference type="InterPro" id="IPR020846">
    <property type="entry name" value="MFS_dom"/>
</dbReference>
<feature type="transmembrane region" description="Helical" evidence="4">
    <location>
        <begin position="255"/>
        <end position="278"/>
    </location>
</feature>
<keyword evidence="7" id="KW-1185">Reference proteome</keyword>
<organism evidence="6 7">
    <name type="scientific">Roseibium algae</name>
    <dbReference type="NCBI Taxonomy" id="3123038"/>
    <lineage>
        <taxon>Bacteria</taxon>
        <taxon>Pseudomonadati</taxon>
        <taxon>Pseudomonadota</taxon>
        <taxon>Alphaproteobacteria</taxon>
        <taxon>Hyphomicrobiales</taxon>
        <taxon>Stappiaceae</taxon>
        <taxon>Roseibium</taxon>
    </lineage>
</organism>
<dbReference type="SUPFAM" id="SSF103473">
    <property type="entry name" value="MFS general substrate transporter"/>
    <property type="match status" value="1"/>
</dbReference>
<evidence type="ECO:0000256" key="3">
    <source>
        <dbReference type="ARBA" id="ARBA00023136"/>
    </source>
</evidence>
<keyword evidence="3 4" id="KW-0472">Membrane</keyword>
<accession>A0ABU8TPH9</accession>
<gene>
    <name evidence="6" type="ORF">V6575_18450</name>
</gene>
<sequence>MSYLTFLSVNKRWLVGGLLLTMFSGFGQTFFISLSSADLREEFDLSHGDFGLIYMLATLGSALVLPWVGRSVDSFPIQRVAAAVMIVLATFCIAMANVSSIWMLVFVIFGLRLSGQGMMTHTSQTAMGRWFSAQRGRAVSVANLGLPAAESIFPVLFVMIAGLVGWRLSWAIAAGVLLIFVLPTISWLLRQNRQPQNPDLGGRNAEGRQWTRGEVLRDPVFWAISCGTLAPPFILTAILFNQVYLVTLRGWTLELFAGAFVVMAMTSVISSLTCGALVDRFSARQLLPFLLLPLALACLVLAQIHAFPAVFAFMALLGISNGLNSTMSGALWAEIYGVRHIGAIRSIAVAMMVFASAAGPGLIGVLIDYRVPYDSQLVGMSVYCLLATAVLAYATWAVKNRVLFVT</sequence>
<evidence type="ECO:0000313" key="7">
    <source>
        <dbReference type="Proteomes" id="UP001385499"/>
    </source>
</evidence>
<feature type="transmembrane region" description="Helical" evidence="4">
    <location>
        <begin position="285"/>
        <end position="304"/>
    </location>
</feature>
<evidence type="ECO:0000256" key="1">
    <source>
        <dbReference type="ARBA" id="ARBA00022692"/>
    </source>
</evidence>
<evidence type="ECO:0000256" key="4">
    <source>
        <dbReference type="SAM" id="Phobius"/>
    </source>
</evidence>
<feature type="transmembrane region" description="Helical" evidence="4">
    <location>
        <begin position="51"/>
        <end position="68"/>
    </location>
</feature>
<feature type="transmembrane region" description="Helical" evidence="4">
    <location>
        <begin position="379"/>
        <end position="398"/>
    </location>
</feature>
<dbReference type="PROSITE" id="PS50850">
    <property type="entry name" value="MFS"/>
    <property type="match status" value="1"/>
</dbReference>
<protein>
    <submittedName>
        <fullName evidence="6">MFS transporter</fullName>
    </submittedName>
</protein>
<feature type="transmembrane region" description="Helical" evidence="4">
    <location>
        <begin position="12"/>
        <end position="31"/>
    </location>
</feature>
<dbReference type="EMBL" id="JBAKIA010000015">
    <property type="protein sequence ID" value="MEJ8476076.1"/>
    <property type="molecule type" value="Genomic_DNA"/>
</dbReference>
<dbReference type="InterPro" id="IPR036259">
    <property type="entry name" value="MFS_trans_sf"/>
</dbReference>
<dbReference type="InterPro" id="IPR011701">
    <property type="entry name" value="MFS"/>
</dbReference>
<name>A0ABU8TPH9_9HYPH</name>
<dbReference type="PANTHER" id="PTHR11360:SF308">
    <property type="entry name" value="BLL3089 PROTEIN"/>
    <property type="match status" value="1"/>
</dbReference>
<proteinExistence type="predicted"/>
<dbReference type="InterPro" id="IPR050327">
    <property type="entry name" value="Proton-linked_MCT"/>
</dbReference>
<dbReference type="Pfam" id="PF07690">
    <property type="entry name" value="MFS_1"/>
    <property type="match status" value="1"/>
</dbReference>
<feature type="transmembrane region" description="Helical" evidence="4">
    <location>
        <begin position="170"/>
        <end position="189"/>
    </location>
</feature>
<reference evidence="6 7" key="1">
    <citation type="submission" date="2024-02" db="EMBL/GenBank/DDBJ databases">
        <title>Roseibium algae sp. nov., isolated from marine alga (Grateloupia sp.), showing potential in myo-inositol conversion.</title>
        <authorList>
            <person name="Wang Y."/>
        </authorList>
    </citation>
    <scope>NUCLEOTIDE SEQUENCE [LARGE SCALE GENOMIC DNA]</scope>
    <source>
        <strain evidence="6 7">H3510</strain>
    </source>
</reference>
<feature type="transmembrane region" description="Helical" evidence="4">
    <location>
        <begin position="80"/>
        <end position="96"/>
    </location>
</feature>
<evidence type="ECO:0000259" key="5">
    <source>
        <dbReference type="PROSITE" id="PS50850"/>
    </source>
</evidence>
<dbReference type="Proteomes" id="UP001385499">
    <property type="component" value="Unassembled WGS sequence"/>
</dbReference>